<organism evidence="7 8">
    <name type="scientific">Wallemia mellicola</name>
    <dbReference type="NCBI Taxonomy" id="1708541"/>
    <lineage>
        <taxon>Eukaryota</taxon>
        <taxon>Fungi</taxon>
        <taxon>Dikarya</taxon>
        <taxon>Basidiomycota</taxon>
        <taxon>Wallemiomycotina</taxon>
        <taxon>Wallemiomycetes</taxon>
        <taxon>Wallemiales</taxon>
        <taxon>Wallemiaceae</taxon>
        <taxon>Wallemia</taxon>
    </lineage>
</organism>
<feature type="domain" description="Uracil-DNA glycosylase-like" evidence="6">
    <location>
        <begin position="96"/>
        <end position="271"/>
    </location>
</feature>
<name>A0A4T0QNA0_9BASI</name>
<comment type="caution">
    <text evidence="7">The sequence shown here is derived from an EMBL/GenBank/DDBJ whole genome shotgun (WGS) entry which is preliminary data.</text>
</comment>
<dbReference type="InterPro" id="IPR036895">
    <property type="entry name" value="Uracil-DNA_glycosylase-like_sf"/>
</dbReference>
<protein>
    <submittedName>
        <fullName evidence="7">Uracil-DNA glycosylase</fullName>
    </submittedName>
</protein>
<dbReference type="GO" id="GO:0005634">
    <property type="term" value="C:nucleus"/>
    <property type="evidence" value="ECO:0007669"/>
    <property type="project" value="TreeGrafter"/>
</dbReference>
<proteinExistence type="inferred from homology"/>
<dbReference type="Pfam" id="PF03167">
    <property type="entry name" value="UDG"/>
    <property type="match status" value="1"/>
</dbReference>
<dbReference type="SMART" id="SM00986">
    <property type="entry name" value="UDG"/>
    <property type="match status" value="1"/>
</dbReference>
<keyword evidence="2" id="KW-0227">DNA damage</keyword>
<comment type="similarity">
    <text evidence="1">Belongs to the uracil-DNA glycosylase (UDG) superfamily. UNG family.</text>
</comment>
<dbReference type="GO" id="GO:0004844">
    <property type="term" value="F:uracil DNA N-glycosylase activity"/>
    <property type="evidence" value="ECO:0007669"/>
    <property type="project" value="InterPro"/>
</dbReference>
<evidence type="ECO:0000256" key="4">
    <source>
        <dbReference type="ARBA" id="ARBA00023204"/>
    </source>
</evidence>
<evidence type="ECO:0000256" key="3">
    <source>
        <dbReference type="ARBA" id="ARBA00022801"/>
    </source>
</evidence>
<dbReference type="AlphaFoldDB" id="A0A4T0QNA0"/>
<dbReference type="NCBIfam" id="NF003589">
    <property type="entry name" value="PRK05254.1-2"/>
    <property type="match status" value="1"/>
</dbReference>
<evidence type="ECO:0000313" key="8">
    <source>
        <dbReference type="Proteomes" id="UP000307169"/>
    </source>
</evidence>
<dbReference type="Proteomes" id="UP000307169">
    <property type="component" value="Unassembled WGS sequence"/>
</dbReference>
<dbReference type="PANTHER" id="PTHR11264">
    <property type="entry name" value="URACIL-DNA GLYCOSYLASE"/>
    <property type="match status" value="1"/>
</dbReference>
<feature type="region of interest" description="Disordered" evidence="5">
    <location>
        <begin position="1"/>
        <end position="36"/>
    </location>
</feature>
<reference evidence="7 8" key="1">
    <citation type="submission" date="2019-03" db="EMBL/GenBank/DDBJ databases">
        <title>Sequencing 25 genomes of Wallemia mellicola.</title>
        <authorList>
            <person name="Gostincar C."/>
        </authorList>
    </citation>
    <scope>NUCLEOTIDE SEQUENCE [LARGE SCALE GENOMIC DNA]</scope>
    <source>
        <strain evidence="7 8">EXF-1262</strain>
    </source>
</reference>
<dbReference type="EMBL" id="SPRH01000022">
    <property type="protein sequence ID" value="TIC00539.1"/>
    <property type="molecule type" value="Genomic_DNA"/>
</dbReference>
<sequence>MSKKNQASISQFFKKNSENIPPMDQSKKRKLPTMENSKSDDLLALEYNCLGPGWYYALQKELKSPSFKKLKEFLREEEKKYTIYPPKEQIYSWSRSPIDDIRCCIMCVSASAYQKNSGQDPYHGEGQAHGLAFSVKHGVRVPPSLLNIYKELKIEYPDFQIPKHGNLERLCLENGILLLNSTLTVRKDTAGSHGNKGWEQFTTRVLQVLAERHAEKGIVFFCWGNWAKKMLDGAKIDKKKHLILSSTHPSPLSASRGFFNTGHFKKADAWVKERYGKGIDWMVQSADRVDKPKLEEKEAENIDKPSKKTKVDEKVEETVREDKEDEKSDAVIEKDAIEEKDVQSMKSN</sequence>
<evidence type="ECO:0000256" key="2">
    <source>
        <dbReference type="ARBA" id="ARBA00022763"/>
    </source>
</evidence>
<feature type="region of interest" description="Disordered" evidence="5">
    <location>
        <begin position="291"/>
        <end position="348"/>
    </location>
</feature>
<dbReference type="GO" id="GO:0097510">
    <property type="term" value="P:base-excision repair, AP site formation via deaminated base removal"/>
    <property type="evidence" value="ECO:0007669"/>
    <property type="project" value="TreeGrafter"/>
</dbReference>
<keyword evidence="4" id="KW-0234">DNA repair</keyword>
<dbReference type="Gene3D" id="3.40.470.10">
    <property type="entry name" value="Uracil-DNA glycosylase-like domain"/>
    <property type="match status" value="1"/>
</dbReference>
<dbReference type="PANTHER" id="PTHR11264:SF0">
    <property type="entry name" value="URACIL-DNA GLYCOSYLASE"/>
    <property type="match status" value="1"/>
</dbReference>
<feature type="compositionally biased region" description="Polar residues" evidence="5">
    <location>
        <begin position="1"/>
        <end position="14"/>
    </location>
</feature>
<dbReference type="SMART" id="SM00987">
    <property type="entry name" value="UreE_C"/>
    <property type="match status" value="1"/>
</dbReference>
<accession>A0A4T0QNA0</accession>
<dbReference type="SUPFAM" id="SSF52141">
    <property type="entry name" value="Uracil-DNA glycosylase-like"/>
    <property type="match status" value="1"/>
</dbReference>
<dbReference type="NCBIfam" id="NF003592">
    <property type="entry name" value="PRK05254.1-5"/>
    <property type="match status" value="1"/>
</dbReference>
<dbReference type="NCBIfam" id="TIGR00628">
    <property type="entry name" value="ung"/>
    <property type="match status" value="1"/>
</dbReference>
<dbReference type="InterPro" id="IPR002043">
    <property type="entry name" value="UDG_fam1"/>
</dbReference>
<evidence type="ECO:0000313" key="7">
    <source>
        <dbReference type="EMBL" id="TIC00539.1"/>
    </source>
</evidence>
<dbReference type="CDD" id="cd10027">
    <property type="entry name" value="UDG-F1-like"/>
    <property type="match status" value="1"/>
</dbReference>
<dbReference type="InterPro" id="IPR005122">
    <property type="entry name" value="Uracil-DNA_glycosylase-like"/>
</dbReference>
<dbReference type="GO" id="GO:0005739">
    <property type="term" value="C:mitochondrion"/>
    <property type="evidence" value="ECO:0007669"/>
    <property type="project" value="TreeGrafter"/>
</dbReference>
<evidence type="ECO:0000256" key="5">
    <source>
        <dbReference type="SAM" id="MobiDB-lite"/>
    </source>
</evidence>
<keyword evidence="3" id="KW-0378">Hydrolase</keyword>
<evidence type="ECO:0000256" key="1">
    <source>
        <dbReference type="ARBA" id="ARBA00008184"/>
    </source>
</evidence>
<gene>
    <name evidence="7" type="ORF">E3Q17_02133</name>
</gene>
<evidence type="ECO:0000259" key="6">
    <source>
        <dbReference type="SMART" id="SM00986"/>
    </source>
</evidence>